<keyword evidence="4" id="KW-1185">Reference proteome</keyword>
<dbReference type="AlphaFoldDB" id="A0A835LJ14"/>
<proteinExistence type="inferred from homology"/>
<dbReference type="PANTHER" id="PTHR11556:SF41">
    <property type="entry name" value="FRUCTOSE-1,6-BISPHOSPHATASE, CYTOSOLIC"/>
    <property type="match status" value="1"/>
</dbReference>
<protein>
    <recommendedName>
        <fullName evidence="2">Fructose-1-6-bisphosphatase class 1 C-terminal domain-containing protein</fullName>
    </recommendedName>
</protein>
<dbReference type="InterPro" id="IPR044015">
    <property type="entry name" value="FBPase_C_dom"/>
</dbReference>
<dbReference type="InterPro" id="IPR000146">
    <property type="entry name" value="FBPase_class-1"/>
</dbReference>
<dbReference type="GO" id="GO:0006094">
    <property type="term" value="P:gluconeogenesis"/>
    <property type="evidence" value="ECO:0007669"/>
    <property type="project" value="TreeGrafter"/>
</dbReference>
<evidence type="ECO:0000313" key="3">
    <source>
        <dbReference type="EMBL" id="KAF9593469.1"/>
    </source>
</evidence>
<reference evidence="3 4" key="1">
    <citation type="submission" date="2020-10" db="EMBL/GenBank/DDBJ databases">
        <title>The Coptis chinensis genome and diversification of protoberbering-type alkaloids.</title>
        <authorList>
            <person name="Wang B."/>
            <person name="Shu S."/>
            <person name="Song C."/>
            <person name="Liu Y."/>
        </authorList>
    </citation>
    <scope>NUCLEOTIDE SEQUENCE [LARGE SCALE GENOMIC DNA]</scope>
    <source>
        <strain evidence="3">HL-2020</strain>
        <tissue evidence="3">Leaf</tissue>
    </source>
</reference>
<dbReference type="GO" id="GO:0030388">
    <property type="term" value="P:fructose 1,6-bisphosphate metabolic process"/>
    <property type="evidence" value="ECO:0007669"/>
    <property type="project" value="TreeGrafter"/>
</dbReference>
<sequence length="142" mass="16178">MFYFFFESRNSKKDPLVIWLNGRPGCSSEMAVFYENGPFTMVGISLTTTALVTQAMDKSFMHFLTWLPMSTAHYFMEAYFLYPADKKSTNGKLRYGGQAFTGKERALDLVPTKIHERSPIFLGNYDDVEEIKALSAAEEKKA</sequence>
<evidence type="ECO:0000256" key="1">
    <source>
        <dbReference type="ARBA" id="ARBA00009431"/>
    </source>
</evidence>
<comment type="caution">
    <text evidence="3">The sequence shown here is derived from an EMBL/GenBank/DDBJ whole genome shotgun (WGS) entry which is preliminary data.</text>
</comment>
<evidence type="ECO:0000259" key="2">
    <source>
        <dbReference type="Pfam" id="PF18913"/>
    </source>
</evidence>
<dbReference type="Gene3D" id="3.40.50.1820">
    <property type="entry name" value="alpha/beta hydrolase"/>
    <property type="match status" value="1"/>
</dbReference>
<dbReference type="GO" id="GO:0006000">
    <property type="term" value="P:fructose metabolic process"/>
    <property type="evidence" value="ECO:0007669"/>
    <property type="project" value="TreeGrafter"/>
</dbReference>
<dbReference type="Proteomes" id="UP000631114">
    <property type="component" value="Unassembled WGS sequence"/>
</dbReference>
<dbReference type="SUPFAM" id="SSF53474">
    <property type="entry name" value="alpha/beta-Hydrolases"/>
    <property type="match status" value="1"/>
</dbReference>
<dbReference type="GO" id="GO:0005986">
    <property type="term" value="P:sucrose biosynthetic process"/>
    <property type="evidence" value="ECO:0007669"/>
    <property type="project" value="TreeGrafter"/>
</dbReference>
<dbReference type="SUPFAM" id="SSF56655">
    <property type="entry name" value="Carbohydrate phosphatase"/>
    <property type="match status" value="1"/>
</dbReference>
<dbReference type="GO" id="GO:0004185">
    <property type="term" value="F:serine-type carboxypeptidase activity"/>
    <property type="evidence" value="ECO:0007669"/>
    <property type="project" value="InterPro"/>
</dbReference>
<dbReference type="GO" id="GO:0005829">
    <property type="term" value="C:cytosol"/>
    <property type="evidence" value="ECO:0007669"/>
    <property type="project" value="TreeGrafter"/>
</dbReference>
<organism evidence="3 4">
    <name type="scientific">Coptis chinensis</name>
    <dbReference type="NCBI Taxonomy" id="261450"/>
    <lineage>
        <taxon>Eukaryota</taxon>
        <taxon>Viridiplantae</taxon>
        <taxon>Streptophyta</taxon>
        <taxon>Embryophyta</taxon>
        <taxon>Tracheophyta</taxon>
        <taxon>Spermatophyta</taxon>
        <taxon>Magnoliopsida</taxon>
        <taxon>Ranunculales</taxon>
        <taxon>Ranunculaceae</taxon>
        <taxon>Coptidoideae</taxon>
        <taxon>Coptis</taxon>
    </lineage>
</organism>
<accession>A0A835LJ14</accession>
<evidence type="ECO:0000313" key="4">
    <source>
        <dbReference type="Proteomes" id="UP000631114"/>
    </source>
</evidence>
<dbReference type="Pfam" id="PF00450">
    <property type="entry name" value="Peptidase_S10"/>
    <property type="match status" value="1"/>
</dbReference>
<name>A0A835LJ14_9MAGN</name>
<feature type="domain" description="Fructose-1-6-bisphosphatase class 1 C-terminal" evidence="2">
    <location>
        <begin position="80"/>
        <end position="134"/>
    </location>
</feature>
<dbReference type="OrthoDB" id="1305195at2759"/>
<comment type="similarity">
    <text evidence="1">Belongs to the peptidase S10 family.</text>
</comment>
<dbReference type="Pfam" id="PF18913">
    <property type="entry name" value="FBPase_C"/>
    <property type="match status" value="1"/>
</dbReference>
<dbReference type="GO" id="GO:0006002">
    <property type="term" value="P:fructose 6-phosphate metabolic process"/>
    <property type="evidence" value="ECO:0007669"/>
    <property type="project" value="TreeGrafter"/>
</dbReference>
<dbReference type="GO" id="GO:0042132">
    <property type="term" value="F:fructose 1,6-bisphosphate 1-phosphatase activity"/>
    <property type="evidence" value="ECO:0007669"/>
    <property type="project" value="TreeGrafter"/>
</dbReference>
<dbReference type="EMBL" id="JADFTS010000008">
    <property type="protein sequence ID" value="KAF9593469.1"/>
    <property type="molecule type" value="Genomic_DNA"/>
</dbReference>
<dbReference type="Gene3D" id="3.40.190.80">
    <property type="match status" value="1"/>
</dbReference>
<dbReference type="InterPro" id="IPR029058">
    <property type="entry name" value="AB_hydrolase_fold"/>
</dbReference>
<dbReference type="InterPro" id="IPR001563">
    <property type="entry name" value="Peptidase_S10"/>
</dbReference>
<dbReference type="PANTHER" id="PTHR11556">
    <property type="entry name" value="FRUCTOSE-1,6-BISPHOSPHATASE-RELATED"/>
    <property type="match status" value="1"/>
</dbReference>
<dbReference type="GO" id="GO:0006508">
    <property type="term" value="P:proteolysis"/>
    <property type="evidence" value="ECO:0007669"/>
    <property type="project" value="InterPro"/>
</dbReference>
<gene>
    <name evidence="3" type="ORF">IFM89_023286</name>
</gene>